<keyword evidence="3" id="KW-1185">Reference proteome</keyword>
<organism evidence="2 3">
    <name type="scientific">Araneus ventricosus</name>
    <name type="common">Orbweaver spider</name>
    <name type="synonym">Epeira ventricosa</name>
    <dbReference type="NCBI Taxonomy" id="182803"/>
    <lineage>
        <taxon>Eukaryota</taxon>
        <taxon>Metazoa</taxon>
        <taxon>Ecdysozoa</taxon>
        <taxon>Arthropoda</taxon>
        <taxon>Chelicerata</taxon>
        <taxon>Arachnida</taxon>
        <taxon>Araneae</taxon>
        <taxon>Araneomorphae</taxon>
        <taxon>Entelegynae</taxon>
        <taxon>Araneoidea</taxon>
        <taxon>Araneidae</taxon>
        <taxon>Araneus</taxon>
    </lineage>
</organism>
<evidence type="ECO:0000313" key="2">
    <source>
        <dbReference type="EMBL" id="GBN39983.1"/>
    </source>
</evidence>
<dbReference type="Proteomes" id="UP000499080">
    <property type="component" value="Unassembled WGS sequence"/>
</dbReference>
<protein>
    <submittedName>
        <fullName evidence="2">Uncharacterized protein</fullName>
    </submittedName>
</protein>
<evidence type="ECO:0000256" key="1">
    <source>
        <dbReference type="SAM" id="SignalP"/>
    </source>
</evidence>
<feature type="chain" id="PRO_5021337190" evidence="1">
    <location>
        <begin position="20"/>
        <end position="179"/>
    </location>
</feature>
<feature type="signal peptide" evidence="1">
    <location>
        <begin position="1"/>
        <end position="19"/>
    </location>
</feature>
<sequence>MQWAVSLLHFIELPFRALFMHIDGTTSSPHSYTGPIGSKLPDYEKLPVVSFKPIKCDLPFHSADDLRKFNNNLRYLFQISKVIKSGECPEDLASVNLGKLNKTRWLTSANRTLRLSAYRQFLPQLNSLVGLPAPRDFTATKLFSCDGCAYMRFLISFDSPFLDALAVFSRTAHALRAPK</sequence>
<gene>
    <name evidence="2" type="ORF">AVEN_12411_1</name>
</gene>
<dbReference type="AlphaFoldDB" id="A0A4Y2NME5"/>
<accession>A0A4Y2NME5</accession>
<dbReference type="EMBL" id="BGPR01009431">
    <property type="protein sequence ID" value="GBN39983.1"/>
    <property type="molecule type" value="Genomic_DNA"/>
</dbReference>
<reference evidence="2 3" key="1">
    <citation type="journal article" date="2019" name="Sci. Rep.">
        <title>Orb-weaving spider Araneus ventricosus genome elucidates the spidroin gene catalogue.</title>
        <authorList>
            <person name="Kono N."/>
            <person name="Nakamura H."/>
            <person name="Ohtoshi R."/>
            <person name="Moran D.A.P."/>
            <person name="Shinohara A."/>
            <person name="Yoshida Y."/>
            <person name="Fujiwara M."/>
            <person name="Mori M."/>
            <person name="Tomita M."/>
            <person name="Arakawa K."/>
        </authorList>
    </citation>
    <scope>NUCLEOTIDE SEQUENCE [LARGE SCALE GENOMIC DNA]</scope>
</reference>
<proteinExistence type="predicted"/>
<keyword evidence="1" id="KW-0732">Signal</keyword>
<comment type="caution">
    <text evidence="2">The sequence shown here is derived from an EMBL/GenBank/DDBJ whole genome shotgun (WGS) entry which is preliminary data.</text>
</comment>
<name>A0A4Y2NME5_ARAVE</name>
<dbReference type="OrthoDB" id="6617942at2759"/>
<evidence type="ECO:0000313" key="3">
    <source>
        <dbReference type="Proteomes" id="UP000499080"/>
    </source>
</evidence>